<evidence type="ECO:0000313" key="2">
    <source>
        <dbReference type="Proteomes" id="UP001320706"/>
    </source>
</evidence>
<name>A0ACC3SJG5_9PEZI</name>
<proteinExistence type="predicted"/>
<evidence type="ECO:0000313" key="1">
    <source>
        <dbReference type="EMBL" id="KAK8216863.1"/>
    </source>
</evidence>
<reference evidence="1" key="1">
    <citation type="submission" date="2024-02" db="EMBL/GenBank/DDBJ databases">
        <title>Metagenome Assembled Genome of Zalaria obscura JY119.</title>
        <authorList>
            <person name="Vighnesh L."/>
            <person name="Jagadeeshwari U."/>
            <person name="Venkata Ramana C."/>
            <person name="Sasikala C."/>
        </authorList>
    </citation>
    <scope>NUCLEOTIDE SEQUENCE</scope>
    <source>
        <strain evidence="1">JY119</strain>
    </source>
</reference>
<sequence>MHSRRSIDVLSAKAGICTVRRATLHNAIRAAILNSPVTVITVMASSIAQLQKKVWAGSLPLEIRLAASDCRTFDLADPYLVHVPRLSYLPFLLPRLQRFFASSLIDPSVEAHDAWFSFENVPLKWHYPVGLLYDLFSCAQPATPEDAATASSSIIGTQAFQATTEDSQGAEIPWKITAHYTEFPDEQLVRLDKEGKVLLDAYINSVKEADFIRNGTARVVMSLSRDDSTSLWRSVESHNLNLFNSVNNKLLNPPGSALRHIPMKVYLPTAPPQISDSSPGVAQQGSIRVVQGLVTVQTSSRQSQTLGMALNALLPTVFPSRRNPVLACPVLHGAVVPMSAGVEDLCRAASYTDGFLHIAVTMLG</sequence>
<dbReference type="EMBL" id="JAMKPW020000007">
    <property type="protein sequence ID" value="KAK8216863.1"/>
    <property type="molecule type" value="Genomic_DNA"/>
</dbReference>
<gene>
    <name evidence="1" type="primary">atg5</name>
    <name evidence="1" type="ORF">M8818_001826</name>
</gene>
<accession>A0ACC3SJG5</accession>
<comment type="caution">
    <text evidence="1">The sequence shown here is derived from an EMBL/GenBank/DDBJ whole genome shotgun (WGS) entry which is preliminary data.</text>
</comment>
<keyword evidence="2" id="KW-1185">Reference proteome</keyword>
<organism evidence="1 2">
    <name type="scientific">Zalaria obscura</name>
    <dbReference type="NCBI Taxonomy" id="2024903"/>
    <lineage>
        <taxon>Eukaryota</taxon>
        <taxon>Fungi</taxon>
        <taxon>Dikarya</taxon>
        <taxon>Ascomycota</taxon>
        <taxon>Pezizomycotina</taxon>
        <taxon>Dothideomycetes</taxon>
        <taxon>Dothideomycetidae</taxon>
        <taxon>Dothideales</taxon>
        <taxon>Zalariaceae</taxon>
        <taxon>Zalaria</taxon>
    </lineage>
</organism>
<dbReference type="Proteomes" id="UP001320706">
    <property type="component" value="Unassembled WGS sequence"/>
</dbReference>
<protein>
    <submittedName>
        <fullName evidence="1">Autophagy protein 5</fullName>
    </submittedName>
</protein>